<dbReference type="SUPFAM" id="SSF51905">
    <property type="entry name" value="FAD/NAD(P)-binding domain"/>
    <property type="match status" value="1"/>
</dbReference>
<dbReference type="PANTHER" id="PTHR43557">
    <property type="entry name" value="APOPTOSIS-INDUCING FACTOR 1"/>
    <property type="match status" value="1"/>
</dbReference>
<keyword evidence="2" id="KW-0285">Flavoprotein</keyword>
<feature type="domain" description="Reductase C-terminal" evidence="6">
    <location>
        <begin position="326"/>
        <end position="409"/>
    </location>
</feature>
<proteinExistence type="predicted"/>
<comment type="cofactor">
    <cofactor evidence="1">
        <name>FAD</name>
        <dbReference type="ChEBI" id="CHEBI:57692"/>
    </cofactor>
</comment>
<dbReference type="PRINTS" id="PR00411">
    <property type="entry name" value="PNDRDTASEI"/>
</dbReference>
<accession>A0ABV7LGX4</accession>
<organism evidence="7 8">
    <name type="scientific">Camelimonas abortus</name>
    <dbReference type="NCBI Taxonomy" id="1017184"/>
    <lineage>
        <taxon>Bacteria</taxon>
        <taxon>Pseudomonadati</taxon>
        <taxon>Pseudomonadota</taxon>
        <taxon>Alphaproteobacteria</taxon>
        <taxon>Hyphomicrobiales</taxon>
        <taxon>Chelatococcaceae</taxon>
        <taxon>Camelimonas</taxon>
    </lineage>
</organism>
<evidence type="ECO:0000256" key="1">
    <source>
        <dbReference type="ARBA" id="ARBA00001974"/>
    </source>
</evidence>
<evidence type="ECO:0000256" key="3">
    <source>
        <dbReference type="ARBA" id="ARBA00022827"/>
    </source>
</evidence>
<evidence type="ECO:0000259" key="6">
    <source>
        <dbReference type="Pfam" id="PF14759"/>
    </source>
</evidence>
<feature type="domain" description="FAD/NAD(P)-binding" evidence="5">
    <location>
        <begin position="10"/>
        <end position="307"/>
    </location>
</feature>
<dbReference type="RefSeq" id="WP_376829013.1">
    <property type="nucleotide sequence ID" value="NZ_JBHLWR010000004.1"/>
</dbReference>
<dbReference type="EMBL" id="JBHRUV010000056">
    <property type="protein sequence ID" value="MFC3266802.1"/>
    <property type="molecule type" value="Genomic_DNA"/>
</dbReference>
<dbReference type="Proteomes" id="UP001595536">
    <property type="component" value="Unassembled WGS sequence"/>
</dbReference>
<name>A0ABV7LGX4_9HYPH</name>
<evidence type="ECO:0000259" key="5">
    <source>
        <dbReference type="Pfam" id="PF07992"/>
    </source>
</evidence>
<comment type="caution">
    <text evidence="7">The sequence shown here is derived from an EMBL/GenBank/DDBJ whole genome shotgun (WGS) entry which is preliminary data.</text>
</comment>
<evidence type="ECO:0000256" key="4">
    <source>
        <dbReference type="ARBA" id="ARBA00023002"/>
    </source>
</evidence>
<evidence type="ECO:0000313" key="7">
    <source>
        <dbReference type="EMBL" id="MFC3266802.1"/>
    </source>
</evidence>
<dbReference type="PANTHER" id="PTHR43557:SF2">
    <property type="entry name" value="RIESKE DOMAIN-CONTAINING PROTEIN-RELATED"/>
    <property type="match status" value="1"/>
</dbReference>
<dbReference type="InterPro" id="IPR050446">
    <property type="entry name" value="FAD-oxidoreductase/Apoptosis"/>
</dbReference>
<dbReference type="InterPro" id="IPR036188">
    <property type="entry name" value="FAD/NAD-bd_sf"/>
</dbReference>
<keyword evidence="8" id="KW-1185">Reference proteome</keyword>
<dbReference type="InterPro" id="IPR023753">
    <property type="entry name" value="FAD/NAD-binding_dom"/>
</dbReference>
<dbReference type="Pfam" id="PF14759">
    <property type="entry name" value="Reductase_C"/>
    <property type="match status" value="1"/>
</dbReference>
<protein>
    <submittedName>
        <fullName evidence="7">NAD(P)/FAD-dependent oxidoreductase</fullName>
    </submittedName>
</protein>
<dbReference type="SUPFAM" id="SSF55424">
    <property type="entry name" value="FAD/NAD-linked reductases, dimerisation (C-terminal) domain"/>
    <property type="match status" value="1"/>
</dbReference>
<dbReference type="Gene3D" id="3.30.390.30">
    <property type="match status" value="1"/>
</dbReference>
<dbReference type="Gene3D" id="3.50.50.60">
    <property type="entry name" value="FAD/NAD(P)-binding domain"/>
    <property type="match status" value="2"/>
</dbReference>
<keyword evidence="4" id="KW-0560">Oxidoreductase</keyword>
<dbReference type="Pfam" id="PF07992">
    <property type="entry name" value="Pyr_redox_2"/>
    <property type="match status" value="1"/>
</dbReference>
<evidence type="ECO:0000313" key="8">
    <source>
        <dbReference type="Proteomes" id="UP001595536"/>
    </source>
</evidence>
<keyword evidence="3" id="KW-0274">FAD</keyword>
<evidence type="ECO:0000256" key="2">
    <source>
        <dbReference type="ARBA" id="ARBA00022630"/>
    </source>
</evidence>
<sequence>MSGQVINTGVAIIGAGHAGGAAAAALRQAGYAGPVLLAGEEPHPPYQRPPLSKAWLKGEIDHSGLALKHDDWYGANAVDLRLGVRALAIDPAAKTVTLDDGATVVWEKLVIATGARPRLLPGMENRPANLITLRNRADADALKAALAPGRRLVIIGAGYVGLEVAASATGASAQVTVLEREPRVLARVASPEMSAFFSRLHRGHGVDLRTGARIAGFDTEGGRITAVRLEGGETLPCDAVLAGVGAVPNAEIAEAAGLACDNGVIVDGAARTSHPDIFAIGDVTHRPLPLYGRTARLESVPSALEQAKQAACAIAGKPQPPAETPWFWSDQYDVKLQIAGLPFDADRRVARGDPDSGRFAVFHLAGGRLMAVEAANAPQEFMAAKMMIQNRRTVDPALLADPGVSMKEIMARQTAAA</sequence>
<dbReference type="InterPro" id="IPR016156">
    <property type="entry name" value="FAD/NAD-linked_Rdtase_dimer_sf"/>
</dbReference>
<dbReference type="PRINTS" id="PR00368">
    <property type="entry name" value="FADPNR"/>
</dbReference>
<gene>
    <name evidence="7" type="ORF">ACFOEX_10605</name>
</gene>
<dbReference type="InterPro" id="IPR028202">
    <property type="entry name" value="Reductase_C"/>
</dbReference>
<reference evidence="8" key="1">
    <citation type="journal article" date="2019" name="Int. J. Syst. Evol. Microbiol.">
        <title>The Global Catalogue of Microorganisms (GCM) 10K type strain sequencing project: providing services to taxonomists for standard genome sequencing and annotation.</title>
        <authorList>
            <consortium name="The Broad Institute Genomics Platform"/>
            <consortium name="The Broad Institute Genome Sequencing Center for Infectious Disease"/>
            <person name="Wu L."/>
            <person name="Ma J."/>
        </authorList>
    </citation>
    <scope>NUCLEOTIDE SEQUENCE [LARGE SCALE GENOMIC DNA]</scope>
    <source>
        <strain evidence="8">CCM 7941</strain>
    </source>
</reference>